<feature type="compositionally biased region" description="Polar residues" evidence="1">
    <location>
        <begin position="164"/>
        <end position="182"/>
    </location>
</feature>
<feature type="compositionally biased region" description="Basic residues" evidence="1">
    <location>
        <begin position="119"/>
        <end position="131"/>
    </location>
</feature>
<reference evidence="2" key="1">
    <citation type="submission" date="2019-12" db="EMBL/GenBank/DDBJ databases">
        <title>Genome sequencing and annotation of Brassica cretica.</title>
        <authorList>
            <person name="Studholme D.J."/>
            <person name="Sarris P."/>
        </authorList>
    </citation>
    <scope>NUCLEOTIDE SEQUENCE</scope>
    <source>
        <strain evidence="2">PFS-109/04</strain>
        <tissue evidence="2">Leaf</tissue>
    </source>
</reference>
<evidence type="ECO:0000313" key="3">
    <source>
        <dbReference type="Proteomes" id="UP000712600"/>
    </source>
</evidence>
<feature type="region of interest" description="Disordered" evidence="1">
    <location>
        <begin position="159"/>
        <end position="190"/>
    </location>
</feature>
<gene>
    <name evidence="2" type="ORF">F2Q69_00021135</name>
</gene>
<feature type="region of interest" description="Disordered" evidence="1">
    <location>
        <begin position="108"/>
        <end position="131"/>
    </location>
</feature>
<sequence>MFLFDCWLAGWPFISNPGCWTVDRSCSCLIVGRLIDHMSRTVRGCYRHVFGYTDITCSKGNSKAAMQVRSAPYQNEDSGLESETASVNNMNPVYAALDVSTGFQLGTSQSRLAGDSRGGKKQRRCPPSWKRKTIVNVEQSNSEKVASGSILPADSFLKRKSSSEIETNPTKNLKTQANTVASDLNPLPPQ</sequence>
<dbReference type="Proteomes" id="UP000712600">
    <property type="component" value="Unassembled WGS sequence"/>
</dbReference>
<organism evidence="2 3">
    <name type="scientific">Brassica cretica</name>
    <name type="common">Mustard</name>
    <dbReference type="NCBI Taxonomy" id="69181"/>
    <lineage>
        <taxon>Eukaryota</taxon>
        <taxon>Viridiplantae</taxon>
        <taxon>Streptophyta</taxon>
        <taxon>Embryophyta</taxon>
        <taxon>Tracheophyta</taxon>
        <taxon>Spermatophyta</taxon>
        <taxon>Magnoliopsida</taxon>
        <taxon>eudicotyledons</taxon>
        <taxon>Gunneridae</taxon>
        <taxon>Pentapetalae</taxon>
        <taxon>rosids</taxon>
        <taxon>malvids</taxon>
        <taxon>Brassicales</taxon>
        <taxon>Brassicaceae</taxon>
        <taxon>Brassiceae</taxon>
        <taxon>Brassica</taxon>
    </lineage>
</organism>
<dbReference type="AlphaFoldDB" id="A0A8S9QRC9"/>
<accession>A0A8S9QRC9</accession>
<dbReference type="EMBL" id="QGKX02001290">
    <property type="protein sequence ID" value="KAF3540774.1"/>
    <property type="molecule type" value="Genomic_DNA"/>
</dbReference>
<evidence type="ECO:0000313" key="2">
    <source>
        <dbReference type="EMBL" id="KAF3540774.1"/>
    </source>
</evidence>
<proteinExistence type="predicted"/>
<name>A0A8S9QRC9_BRACR</name>
<comment type="caution">
    <text evidence="2">The sequence shown here is derived from an EMBL/GenBank/DDBJ whole genome shotgun (WGS) entry which is preliminary data.</text>
</comment>
<evidence type="ECO:0000256" key="1">
    <source>
        <dbReference type="SAM" id="MobiDB-lite"/>
    </source>
</evidence>
<protein>
    <submittedName>
        <fullName evidence="2">Uncharacterized protein</fullName>
    </submittedName>
</protein>